<dbReference type="EMBL" id="PJQD01000097">
    <property type="protein sequence ID" value="POY70760.1"/>
    <property type="molecule type" value="Genomic_DNA"/>
</dbReference>
<comment type="caution">
    <text evidence="7">The sequence shown here is derived from an EMBL/GenBank/DDBJ whole genome shotgun (WGS) entry which is preliminary data.</text>
</comment>
<feature type="region of interest" description="Disordered" evidence="5">
    <location>
        <begin position="973"/>
        <end position="1115"/>
    </location>
</feature>
<protein>
    <recommendedName>
        <fullName evidence="6">Vacuolar protein 14 C-terminal Fig4-binding domain-containing protein</fullName>
    </recommendedName>
</protein>
<dbReference type="Pfam" id="PF12755">
    <property type="entry name" value="Vac14_Fab1_bd"/>
    <property type="match status" value="1"/>
</dbReference>
<keyword evidence="4" id="KW-0472">Membrane</keyword>
<feature type="compositionally biased region" description="Low complexity" evidence="5">
    <location>
        <begin position="515"/>
        <end position="530"/>
    </location>
</feature>
<dbReference type="Gene3D" id="1.25.10.10">
    <property type="entry name" value="Leucine-rich Repeat Variant"/>
    <property type="match status" value="2"/>
</dbReference>
<feature type="domain" description="Vacuolar protein 14 C-terminal Fig4-binding" evidence="6">
    <location>
        <begin position="720"/>
        <end position="898"/>
    </location>
</feature>
<dbReference type="InterPro" id="IPR011989">
    <property type="entry name" value="ARM-like"/>
</dbReference>
<dbReference type="GO" id="GO:0010008">
    <property type="term" value="C:endosome membrane"/>
    <property type="evidence" value="ECO:0007669"/>
    <property type="project" value="TreeGrafter"/>
</dbReference>
<evidence type="ECO:0000256" key="5">
    <source>
        <dbReference type="SAM" id="MobiDB-lite"/>
    </source>
</evidence>
<dbReference type="InterPro" id="IPR021841">
    <property type="entry name" value="VAC14_Fig4p-bd"/>
</dbReference>
<dbReference type="PANTHER" id="PTHR16023:SF0">
    <property type="entry name" value="PROTEIN VAC14 HOMOLOG"/>
    <property type="match status" value="1"/>
</dbReference>
<feature type="region of interest" description="Disordered" evidence="5">
    <location>
        <begin position="480"/>
        <end position="543"/>
    </location>
</feature>
<dbReference type="STRING" id="741276.A0A2S5B1W5"/>
<dbReference type="PANTHER" id="PTHR16023">
    <property type="entry name" value="TAX1 BINDING PROTEIN-RELATED"/>
    <property type="match status" value="1"/>
</dbReference>
<dbReference type="GO" id="GO:0070772">
    <property type="term" value="C:PAS complex"/>
    <property type="evidence" value="ECO:0007669"/>
    <property type="project" value="InterPro"/>
</dbReference>
<dbReference type="GO" id="GO:0000329">
    <property type="term" value="C:fungal-type vacuole membrane"/>
    <property type="evidence" value="ECO:0007669"/>
    <property type="project" value="TreeGrafter"/>
</dbReference>
<proteinExistence type="inferred from homology"/>
<evidence type="ECO:0000256" key="3">
    <source>
        <dbReference type="ARBA" id="ARBA00022737"/>
    </source>
</evidence>
<comment type="similarity">
    <text evidence="2">Belongs to the VAC14 family.</text>
</comment>
<organism evidence="7 8">
    <name type="scientific">Rhodotorula taiwanensis</name>
    <dbReference type="NCBI Taxonomy" id="741276"/>
    <lineage>
        <taxon>Eukaryota</taxon>
        <taxon>Fungi</taxon>
        <taxon>Dikarya</taxon>
        <taxon>Basidiomycota</taxon>
        <taxon>Pucciniomycotina</taxon>
        <taxon>Microbotryomycetes</taxon>
        <taxon>Sporidiobolales</taxon>
        <taxon>Sporidiobolaceae</taxon>
        <taxon>Rhodotorula</taxon>
    </lineage>
</organism>
<keyword evidence="3" id="KW-0677">Repeat</keyword>
<dbReference type="Pfam" id="PF11916">
    <property type="entry name" value="Vac14_Fig4_bd"/>
    <property type="match status" value="1"/>
</dbReference>
<evidence type="ECO:0000259" key="6">
    <source>
        <dbReference type="Pfam" id="PF11916"/>
    </source>
</evidence>
<dbReference type="InterPro" id="IPR016024">
    <property type="entry name" value="ARM-type_fold"/>
</dbReference>
<dbReference type="AlphaFoldDB" id="A0A2S5B1W5"/>
<evidence type="ECO:0000313" key="7">
    <source>
        <dbReference type="EMBL" id="POY70760.1"/>
    </source>
</evidence>
<feature type="compositionally biased region" description="Gly residues" evidence="5">
    <location>
        <begin position="974"/>
        <end position="984"/>
    </location>
</feature>
<feature type="compositionally biased region" description="Polar residues" evidence="5">
    <location>
        <begin position="1010"/>
        <end position="1022"/>
    </location>
</feature>
<dbReference type="OrthoDB" id="5574975at2759"/>
<sequence>MDQSVRNGLQHKDYDIRKKTALAFEPHLRELAAAKTVDSNQRLRAVISQLVELAGTRLQSSSATTTVRSGGIMGLASLAIALGPRLAEFLGPIIVPVLACFEDHDSKLRYYACESMYNITKVAHGEVLVYFNELFDALSKLTADSDPSVKNGAELLDRLLKDIVTEQAATYTSLANHGEDGYGDEASAEKPEAGGHVATAAAKPRHPMPLERPRAFSLPRFMPLLYERITVLNPWTRTFLISWLVVLNSVPDLELVSYLPDFLEGLLMYLGDPTYEVRTQTEILLEVLLREVGSVREVQLELLRTKREAWDADTERRRRRVSEAKTVTVTDHDEEEEADTPNGKEPPAVARPGDSGQEAAGSEDAIADSDEEADRQREEEEDASEWTPGQGVKIDYPAIVEILIRFVSAPDEEVQATCLHWLAEFLQIVPGVLIPFAPRLIPVILSSLAHHVPEIQQAATDTNEQLFAVVQALPVDGQATHSAGLSPISAEPSPLGPASFNFPPPADRTSPLHATSSSVPFPSTSTSTPRPGHDRSKPGSDVNPLLGAAGRSLIPASLSITTTEHCNAPDGSAYPIDLQDDYEPDGRKFQYGATVNELTLQFLSDNEETRVAALEWLLMLHQKAPRKILAGDDPSLLARKDRASANAGRQRNPSTSSTSSGLSLAVLLKLLSDSSERVLRSDLQLLAQISSLGDGTGGSSGEDYFAGLMTSLLELFSTDRKLLETRGSLIIRQLCGSLDAERIYRTCAEILEADEDLDFTSIMVQNLNLIMITSPELSEFRKRLRTLDSKDGQNLFVTLYRSWSHNAVATFTLCLLAQAYEQASALLQIFADLEMTVPMLIQIDKLVQLIESPVFTSLRLQLLEPERHPFLLKAMYGLLMLLPQSSAFATLRNRLSAVSSLGFLQTVPRLSLNAPTAVRGSSFAGTSGGATTVSSLAARVSRTDGATPDPPSIRWSELLAHFRQVQKRRASAIGAGGGGRGHGGADPALASGRAASRTRDGATSVDGVSPPTSAGFGNSVPRSTRRRATQLGDGGQAPHSAVGGGRAAHNGDNASMTSSNVTGGSGGRGAPRMGSSSGQRALSPPLPAAARGRANYAATASSRDARVGTSSAAKR</sequence>
<reference evidence="7 8" key="1">
    <citation type="journal article" date="2018" name="Front. Microbiol.">
        <title>Prospects for Fungal Bioremediation of Acidic Radioactive Waste Sites: Characterization and Genome Sequence of Rhodotorula taiwanensis MD1149.</title>
        <authorList>
            <person name="Tkavc R."/>
            <person name="Matrosova V.Y."/>
            <person name="Grichenko O.E."/>
            <person name="Gostincar C."/>
            <person name="Volpe R.P."/>
            <person name="Klimenkova P."/>
            <person name="Gaidamakova E.K."/>
            <person name="Zhou C.E."/>
            <person name="Stewart B.J."/>
            <person name="Lyman M.G."/>
            <person name="Malfatti S.A."/>
            <person name="Rubinfeld B."/>
            <person name="Courtot M."/>
            <person name="Singh J."/>
            <person name="Dalgard C.L."/>
            <person name="Hamilton T."/>
            <person name="Frey K.G."/>
            <person name="Gunde-Cimerman N."/>
            <person name="Dugan L."/>
            <person name="Daly M.J."/>
        </authorList>
    </citation>
    <scope>NUCLEOTIDE SEQUENCE [LARGE SCALE GENOMIC DNA]</scope>
    <source>
        <strain evidence="7 8">MD1149</strain>
    </source>
</reference>
<evidence type="ECO:0000313" key="8">
    <source>
        <dbReference type="Proteomes" id="UP000237144"/>
    </source>
</evidence>
<feature type="compositionally biased region" description="Polar residues" evidence="5">
    <location>
        <begin position="1052"/>
        <end position="1062"/>
    </location>
</feature>
<keyword evidence="8" id="KW-1185">Reference proteome</keyword>
<evidence type="ECO:0000256" key="4">
    <source>
        <dbReference type="ARBA" id="ARBA00023136"/>
    </source>
</evidence>
<dbReference type="Proteomes" id="UP000237144">
    <property type="component" value="Unassembled WGS sequence"/>
</dbReference>
<dbReference type="SUPFAM" id="SSF48371">
    <property type="entry name" value="ARM repeat"/>
    <property type="match status" value="1"/>
</dbReference>
<comment type="subcellular location">
    <subcellularLocation>
        <location evidence="1">Endomembrane system</location>
    </subcellularLocation>
</comment>
<gene>
    <name evidence="7" type="ORF">BMF94_6170</name>
</gene>
<dbReference type="GO" id="GO:0006661">
    <property type="term" value="P:phosphatidylinositol biosynthetic process"/>
    <property type="evidence" value="ECO:0007669"/>
    <property type="project" value="InterPro"/>
</dbReference>
<accession>A0A2S5B1W5</accession>
<evidence type="ECO:0000256" key="2">
    <source>
        <dbReference type="ARBA" id="ARBA00010225"/>
    </source>
</evidence>
<evidence type="ECO:0000256" key="1">
    <source>
        <dbReference type="ARBA" id="ARBA00004308"/>
    </source>
</evidence>
<feature type="compositionally biased region" description="Low complexity" evidence="5">
    <location>
        <begin position="1070"/>
        <end position="1100"/>
    </location>
</feature>
<name>A0A2S5B1W5_9BASI</name>
<feature type="region of interest" description="Disordered" evidence="5">
    <location>
        <begin position="321"/>
        <end position="390"/>
    </location>
</feature>
<dbReference type="InterPro" id="IPR026825">
    <property type="entry name" value="Vac14"/>
</dbReference>
<feature type="region of interest" description="Disordered" evidence="5">
    <location>
        <begin position="176"/>
        <end position="204"/>
    </location>
</feature>
<feature type="compositionally biased region" description="Acidic residues" evidence="5">
    <location>
        <begin position="365"/>
        <end position="384"/>
    </location>
</feature>